<evidence type="ECO:0000256" key="1">
    <source>
        <dbReference type="PROSITE-ProRule" id="PRU00047"/>
    </source>
</evidence>
<evidence type="ECO:0000313" key="4">
    <source>
        <dbReference type="Proteomes" id="UP000028761"/>
    </source>
</evidence>
<dbReference type="OMA" id="GQYQQWI"/>
<keyword evidence="1" id="KW-0862">Zinc</keyword>
<dbReference type="SUPFAM" id="SSF47836">
    <property type="entry name" value="Retroviral matrix proteins"/>
    <property type="match status" value="1"/>
</dbReference>
<dbReference type="SMART" id="SM00343">
    <property type="entry name" value="ZnF_C2HC"/>
    <property type="match status" value="1"/>
</dbReference>
<dbReference type="PANTHER" id="PTHR33166">
    <property type="entry name" value="GAG_P30 DOMAIN-CONTAINING PROTEIN"/>
    <property type="match status" value="1"/>
</dbReference>
<keyword evidence="4" id="KW-1185">Reference proteome</keyword>
<dbReference type="InterPro" id="IPR008919">
    <property type="entry name" value="Retrov_capsid_N"/>
</dbReference>
<dbReference type="InterPro" id="IPR001878">
    <property type="entry name" value="Znf_CCHC"/>
</dbReference>
<protein>
    <recommendedName>
        <fullName evidence="2">CCHC-type domain-containing protein</fullName>
    </recommendedName>
</protein>
<dbReference type="SUPFAM" id="SSF47943">
    <property type="entry name" value="Retrovirus capsid protein, N-terminal core domain"/>
    <property type="match status" value="1"/>
</dbReference>
<dbReference type="Pfam" id="PF02093">
    <property type="entry name" value="Gag_p30"/>
    <property type="match status" value="1"/>
</dbReference>
<dbReference type="Ensembl" id="ENSPANT00000080300.1">
    <property type="protein sequence ID" value="ENSPANP00000059498.1"/>
    <property type="gene ID" value="ENSPANG00000050081.1"/>
</dbReference>
<dbReference type="InterPro" id="IPR050462">
    <property type="entry name" value="Retroviral_Gag-Pol_poly"/>
</dbReference>
<sequence length="448" mass="50631">MAWPQYSLSGGEKRPLEGSINYNTILQFDLFCKREGKWSEIPYVQAFFSLKENTQLCKACNLHPTGGPLSLPPYPSLPIAPIPINDKPLLISPARKETKKSPKDHKHPQAIGYVPLQAVGGGEFCSTRVHVPFSLSDLKQIKADLGKLSDDPDRYTDVLQGLGQTFYLTWRDVMLLLDQTLAFNETNVALAAAREFGDTWYLSQVNDGMTAEERDKFPTSQQAVPSMDPHWDLDSDHGDWSRKRLLTCVLEGLRRIRKKPMNYSMMSTITQGKEENPSAFLEGLWEALRKYTPLSPDSLEGQLILKDKFITQSAADIRRKLQKRALGPEQNLEALLNLATSVFYNREQEEQAQKEKQDQRKAATLVMALRQTNLGGSERTENEAGQSIGRACYQCGLQGHFKKDCPMRNKLPPRPCPLCRGNHWKAHCPRGQRFSGTEAPNQMIQQQN</sequence>
<keyword evidence="1" id="KW-0479">Metal-binding</keyword>
<reference evidence="3 4" key="1">
    <citation type="submission" date="2012-03" db="EMBL/GenBank/DDBJ databases">
        <title>Whole Genome Assembly of Papio anubis.</title>
        <authorList>
            <person name="Liu Y.L."/>
            <person name="Abraham K.A."/>
            <person name="Akbar H.A."/>
            <person name="Ali S.A."/>
            <person name="Anosike U.A."/>
            <person name="Aqrawi P.A."/>
            <person name="Arias F.A."/>
            <person name="Attaway T.A."/>
            <person name="Awwad R.A."/>
            <person name="Babu C.B."/>
            <person name="Bandaranaike D.B."/>
            <person name="Battles P.B."/>
            <person name="Bell A.B."/>
            <person name="Beltran B.B."/>
            <person name="Berhane-Mersha D.B."/>
            <person name="Bess C.B."/>
            <person name="Bickham C.B."/>
            <person name="Bolden T.B."/>
            <person name="Carter K.C."/>
            <person name="Chau D.C."/>
            <person name="Chavez A.C."/>
            <person name="Clerc-Blankenburg K.C."/>
            <person name="Coyle M.C."/>
            <person name="Dao M.D."/>
            <person name="Davila M.L.D."/>
            <person name="Davy-Carroll L.D."/>
            <person name="Denson S.D."/>
            <person name="Dinh H.D."/>
            <person name="Fernandez S.F."/>
            <person name="Fernando P.F."/>
            <person name="Forbes L.F."/>
            <person name="Francis C.F."/>
            <person name="Francisco L.F."/>
            <person name="Fu Q.F."/>
            <person name="Garcia-Iii R.G."/>
            <person name="Garrett T.G."/>
            <person name="Gross S.G."/>
            <person name="Gubbala S.G."/>
            <person name="Hirani K.H."/>
            <person name="Hogues M.H."/>
            <person name="Hollins B.H."/>
            <person name="Jackson L.J."/>
            <person name="Javaid M.J."/>
            <person name="Jhangiani S.J."/>
            <person name="Johnson A.J."/>
            <person name="Johnson B.J."/>
            <person name="Jones J.J."/>
            <person name="Joshi V.J."/>
            <person name="Kalu J.K."/>
            <person name="Khan N.K."/>
            <person name="Korchina V.K."/>
            <person name="Kovar C.K."/>
            <person name="Lago L.L."/>
            <person name="Lara F.L."/>
            <person name="Le T.-K.L."/>
            <person name="Lee S.L."/>
            <person name="Legall-Iii F.L."/>
            <person name="Lemon S.L."/>
            <person name="Liu J.L."/>
            <person name="Liu Y.-S.L."/>
            <person name="Liyanage D.L."/>
            <person name="Lopez J.L."/>
            <person name="Lorensuhewa L.L."/>
            <person name="Mata R.M."/>
            <person name="Mathew T.M."/>
            <person name="Mercado C.M."/>
            <person name="Mercado I.M."/>
            <person name="Morales K.M."/>
            <person name="Morgan M.M."/>
            <person name="Munidasa M.M."/>
            <person name="Ngo D.N."/>
            <person name="Nguyen L.N."/>
            <person name="Nguyen T.N."/>
            <person name="Nguyen N.N."/>
            <person name="Obregon M.O."/>
            <person name="Okwuonu G.O."/>
            <person name="Ongeri F.O."/>
            <person name="Onwere C.O."/>
            <person name="Osifeso I.O."/>
            <person name="Parra A.P."/>
            <person name="Patil S.P."/>
            <person name="Perez A.P."/>
            <person name="Perez Y.P."/>
            <person name="Pham C.P."/>
            <person name="Pu L.-L.P."/>
            <person name="Puazo M.P."/>
            <person name="Quiroz J.Q."/>
            <person name="Rouhana J.R."/>
            <person name="Ruiz M.R."/>
            <person name="Ruiz S.-J.R."/>
            <person name="Saada N.S."/>
            <person name="Santibanez J.S."/>
            <person name="Scheel M.S."/>
            <person name="Schneider B.S."/>
            <person name="Simmons D.S."/>
            <person name="Sisson I.S."/>
            <person name="Tang L.-Y.T."/>
            <person name="Thornton R.T."/>
            <person name="Tisius J.T."/>
            <person name="Toledanes G.T."/>
            <person name="Trejos Z.T."/>
            <person name="Usmani K.U."/>
            <person name="Varghese R.V."/>
            <person name="Vattathil S.V."/>
            <person name="Vee V.V."/>
            <person name="Walker D.W."/>
            <person name="Weissenberger G.W."/>
            <person name="White C.W."/>
            <person name="Williams A.W."/>
            <person name="Woodworth J.W."/>
            <person name="Wright R.W."/>
            <person name="Zhu Y.Z."/>
            <person name="Han Y.H."/>
            <person name="Newsham I.N."/>
            <person name="Nazareth L.N."/>
            <person name="Worley K.W."/>
            <person name="Muzny D.M."/>
            <person name="Rogers J.R."/>
            <person name="Gibbs R.G."/>
        </authorList>
    </citation>
    <scope>NUCLEOTIDE SEQUENCE [LARGE SCALE GENOMIC DNA]</scope>
</reference>
<organism evidence="3 4">
    <name type="scientific">Papio anubis</name>
    <name type="common">Olive baboon</name>
    <dbReference type="NCBI Taxonomy" id="9555"/>
    <lineage>
        <taxon>Eukaryota</taxon>
        <taxon>Metazoa</taxon>
        <taxon>Chordata</taxon>
        <taxon>Craniata</taxon>
        <taxon>Vertebrata</taxon>
        <taxon>Euteleostomi</taxon>
        <taxon>Mammalia</taxon>
        <taxon>Eutheria</taxon>
        <taxon>Euarchontoglires</taxon>
        <taxon>Primates</taxon>
        <taxon>Haplorrhini</taxon>
        <taxon>Catarrhini</taxon>
        <taxon>Cercopithecidae</taxon>
        <taxon>Cercopithecinae</taxon>
        <taxon>Papio</taxon>
    </lineage>
</organism>
<dbReference type="PROSITE" id="PS50158">
    <property type="entry name" value="ZF_CCHC"/>
    <property type="match status" value="1"/>
</dbReference>
<dbReference type="Gene3D" id="4.10.60.10">
    <property type="entry name" value="Zinc finger, CCHC-type"/>
    <property type="match status" value="1"/>
</dbReference>
<dbReference type="Proteomes" id="UP000028761">
    <property type="component" value="Chromosome X"/>
</dbReference>
<proteinExistence type="predicted"/>
<keyword evidence="1" id="KW-0863">Zinc-finger</keyword>
<dbReference type="Pfam" id="PF00098">
    <property type="entry name" value="zf-CCHC"/>
    <property type="match status" value="1"/>
</dbReference>
<evidence type="ECO:0000259" key="2">
    <source>
        <dbReference type="PROSITE" id="PS50158"/>
    </source>
</evidence>
<dbReference type="InterPro" id="IPR036946">
    <property type="entry name" value="G_retro_matrix_sf"/>
</dbReference>
<dbReference type="GO" id="GO:0019068">
    <property type="term" value="P:virion assembly"/>
    <property type="evidence" value="ECO:0007669"/>
    <property type="project" value="InterPro"/>
</dbReference>
<reference evidence="3" key="3">
    <citation type="submission" date="2025-09" db="UniProtKB">
        <authorList>
            <consortium name="Ensembl"/>
        </authorList>
    </citation>
    <scope>IDENTIFICATION</scope>
</reference>
<name>A0A8I5R2G4_PAPAN</name>
<accession>A0A8I5R2G4</accession>
<reference evidence="3" key="2">
    <citation type="submission" date="2025-08" db="UniProtKB">
        <authorList>
            <consortium name="Ensembl"/>
        </authorList>
    </citation>
    <scope>IDENTIFICATION</scope>
</reference>
<dbReference type="InterPro" id="IPR010999">
    <property type="entry name" value="Retrovr_matrix"/>
</dbReference>
<dbReference type="InterPro" id="IPR003036">
    <property type="entry name" value="Gag_P30"/>
</dbReference>
<evidence type="ECO:0000313" key="3">
    <source>
        <dbReference type="Ensembl" id="ENSPANP00000059498.1"/>
    </source>
</evidence>
<dbReference type="Gene3D" id="1.10.150.180">
    <property type="entry name" value="Gamma-retroviral matrix domain"/>
    <property type="match status" value="1"/>
</dbReference>
<dbReference type="AlphaFoldDB" id="A0A8I5R2G4"/>
<feature type="domain" description="CCHC-type" evidence="2">
    <location>
        <begin position="392"/>
        <end position="406"/>
    </location>
</feature>
<dbReference type="GeneTree" id="ENSGT01140000282623"/>
<dbReference type="GO" id="GO:0003676">
    <property type="term" value="F:nucleic acid binding"/>
    <property type="evidence" value="ECO:0007669"/>
    <property type="project" value="InterPro"/>
</dbReference>
<dbReference type="Gene3D" id="1.10.375.10">
    <property type="entry name" value="Human Immunodeficiency Virus Type 1 Capsid Protein"/>
    <property type="match status" value="1"/>
</dbReference>
<dbReference type="GO" id="GO:0008270">
    <property type="term" value="F:zinc ion binding"/>
    <property type="evidence" value="ECO:0007669"/>
    <property type="project" value="UniProtKB-KW"/>
</dbReference>